<dbReference type="InterPro" id="IPR001810">
    <property type="entry name" value="F-box_dom"/>
</dbReference>
<dbReference type="SMART" id="SM00367">
    <property type="entry name" value="LRR_CC"/>
    <property type="match status" value="9"/>
</dbReference>
<dbReference type="InterPro" id="IPR032675">
    <property type="entry name" value="LRR_dom_sf"/>
</dbReference>
<dbReference type="InterPro" id="IPR057207">
    <property type="entry name" value="FBXL15_LRR"/>
</dbReference>
<dbReference type="PROSITE" id="PS50181">
    <property type="entry name" value="FBOX"/>
    <property type="match status" value="1"/>
</dbReference>
<comment type="caution">
    <text evidence="3">The sequence shown here is derived from an EMBL/GenBank/DDBJ whole genome shotgun (WGS) entry which is preliminary data.</text>
</comment>
<reference evidence="3 4" key="1">
    <citation type="submission" date="2024-01" db="EMBL/GenBank/DDBJ databases">
        <title>The genome of the rayed Mediterranean limpet Patella caerulea (Linnaeus, 1758).</title>
        <authorList>
            <person name="Anh-Thu Weber A."/>
            <person name="Halstead-Nussloch G."/>
        </authorList>
    </citation>
    <scope>NUCLEOTIDE SEQUENCE [LARGE SCALE GENOMIC DNA]</scope>
    <source>
        <strain evidence="3">AATW-2023a</strain>
        <tissue evidence="3">Whole specimen</tissue>
    </source>
</reference>
<evidence type="ECO:0000313" key="4">
    <source>
        <dbReference type="Proteomes" id="UP001347796"/>
    </source>
</evidence>
<dbReference type="AlphaFoldDB" id="A0AAN8JXB5"/>
<dbReference type="PANTHER" id="PTHR13318:SF247">
    <property type="entry name" value="GH16156P"/>
    <property type="match status" value="1"/>
</dbReference>
<gene>
    <name evidence="3" type="ORF">SNE40_007255</name>
</gene>
<sequence>MDNFEVTNSWLNEENIITLSTNICSDAMENTQNLTNYTNVVVDSACVVFEEKKEITPNGPLEENDPSKSNINGCEFDGKIFDIPAIGQSMEEDNFHPPKKAEASLCVLHLDEAEDSEPECDKQQHSCRPTLDTCTAEIIGDNNQETLMGYSSNTTKPYCTTSKVSSNRGLTNINSTSTGSILAMKKVNNSAHHGRYSRNRGGFDSLNVNHSNGNPMSHHPNRFLDYFRSRKMSRTAPMNSGKRSNHYIVKKTARPTSSKSNSLFRTKQALLANMKSFTTCTSTDSDLQIDVHIDSDSKNYNNILPVPVLVHVFSYLPLYDLLCRASRVCRYWYTSVMDPALWRYVNLQEQKRLTDDILLKFTGISDNILGINLSSSGGPLQPSPDTVTTCLQRSPNLRELKLSRCFDMPAEAFISIGNSCHNLVHLDLDICSNVLNETIIAVGKGCSKLMVLYLGQCSNVKNTGIVEVARGCPLLQQLRIEQCDKITDQGVIELTKYCPDIFYLHMLSCSLTDSSICQLIMLPNLRMLDISNVTQLSPKVLTKVVENCVKLEVLNVSLNRAVDDECIKMIVKSCPKLRILSCVACRLTDKALEYVGEYGQCVEHLDVAWCVDITNYGVQHISDACPSLRYLGLMQCRKVTFDTIDEMIEIHPDIHYSNFVTESRRILKKACMTVDDEFQTLKVLS</sequence>
<dbReference type="EMBL" id="JAZGQO010000006">
    <property type="protein sequence ID" value="KAK6184896.1"/>
    <property type="molecule type" value="Genomic_DNA"/>
</dbReference>
<proteinExistence type="predicted"/>
<keyword evidence="1" id="KW-0833">Ubl conjugation pathway</keyword>
<dbReference type="SUPFAM" id="SSF52047">
    <property type="entry name" value="RNI-like"/>
    <property type="match status" value="1"/>
</dbReference>
<dbReference type="Pfam" id="PF25372">
    <property type="entry name" value="DUF7885"/>
    <property type="match status" value="1"/>
</dbReference>
<dbReference type="GO" id="GO:0019005">
    <property type="term" value="C:SCF ubiquitin ligase complex"/>
    <property type="evidence" value="ECO:0007669"/>
    <property type="project" value="TreeGrafter"/>
</dbReference>
<name>A0AAN8JXB5_PATCE</name>
<organism evidence="3 4">
    <name type="scientific">Patella caerulea</name>
    <name type="common">Rayed Mediterranean limpet</name>
    <dbReference type="NCBI Taxonomy" id="87958"/>
    <lineage>
        <taxon>Eukaryota</taxon>
        <taxon>Metazoa</taxon>
        <taxon>Spiralia</taxon>
        <taxon>Lophotrochozoa</taxon>
        <taxon>Mollusca</taxon>
        <taxon>Gastropoda</taxon>
        <taxon>Patellogastropoda</taxon>
        <taxon>Patelloidea</taxon>
        <taxon>Patellidae</taxon>
        <taxon>Patella</taxon>
    </lineage>
</organism>
<dbReference type="SUPFAM" id="SSF81383">
    <property type="entry name" value="F-box domain"/>
    <property type="match status" value="1"/>
</dbReference>
<dbReference type="InterPro" id="IPR006553">
    <property type="entry name" value="Leu-rich_rpt_Cys-con_subtyp"/>
</dbReference>
<dbReference type="GO" id="GO:0031146">
    <property type="term" value="P:SCF-dependent proteasomal ubiquitin-dependent protein catabolic process"/>
    <property type="evidence" value="ECO:0007669"/>
    <property type="project" value="TreeGrafter"/>
</dbReference>
<evidence type="ECO:0000256" key="1">
    <source>
        <dbReference type="ARBA" id="ARBA00022786"/>
    </source>
</evidence>
<dbReference type="Proteomes" id="UP001347796">
    <property type="component" value="Unassembled WGS sequence"/>
</dbReference>
<dbReference type="Gene3D" id="3.80.10.10">
    <property type="entry name" value="Ribonuclease Inhibitor"/>
    <property type="match status" value="2"/>
</dbReference>
<keyword evidence="4" id="KW-1185">Reference proteome</keyword>
<dbReference type="Gene3D" id="1.20.1280.50">
    <property type="match status" value="1"/>
</dbReference>
<dbReference type="InterPro" id="IPR036047">
    <property type="entry name" value="F-box-like_dom_sf"/>
</dbReference>
<dbReference type="Pfam" id="PF12937">
    <property type="entry name" value="F-box-like"/>
    <property type="match status" value="1"/>
</dbReference>
<evidence type="ECO:0000259" key="2">
    <source>
        <dbReference type="PROSITE" id="PS50181"/>
    </source>
</evidence>
<dbReference type="PANTHER" id="PTHR13318">
    <property type="entry name" value="PARTNER OF PAIRED, ISOFORM B-RELATED"/>
    <property type="match status" value="1"/>
</dbReference>
<evidence type="ECO:0000313" key="3">
    <source>
        <dbReference type="EMBL" id="KAK6184896.1"/>
    </source>
</evidence>
<protein>
    <recommendedName>
        <fullName evidence="2">F-box domain-containing protein</fullName>
    </recommendedName>
</protein>
<accession>A0AAN8JXB5</accession>
<feature type="domain" description="F-box" evidence="2">
    <location>
        <begin position="298"/>
        <end position="345"/>
    </location>
</feature>